<organism evidence="1 2">
    <name type="scientific">Staphylococcus phage Twort (strain DSM 17442 / HER 48)</name>
    <name type="common">Bacteriophage Twort</name>
    <dbReference type="NCBI Taxonomy" id="2908167"/>
    <lineage>
        <taxon>Viruses</taxon>
        <taxon>Duplodnaviria</taxon>
        <taxon>Heunggongvirae</taxon>
        <taxon>Uroviricota</taxon>
        <taxon>Caudoviricetes</taxon>
        <taxon>Herelleviridae</taxon>
        <taxon>Twortvirinae</taxon>
        <taxon>Twortvirus</taxon>
        <taxon>Twortvirus twort</taxon>
    </lineage>
</organism>
<reference evidence="1 2" key="1">
    <citation type="submission" date="2020-03" db="EMBL/GenBank/DDBJ databases">
        <title>Variable regions in the genome of staphylococcal bacteriophage Twort.</title>
        <authorList>
            <person name="Glowacka-Rutkowska A."/>
            <person name="Gawor J."/>
            <person name="Lobocka M."/>
        </authorList>
    </citation>
    <scope>NUCLEOTIDE SEQUENCE [LARGE SCALE GENOMIC DNA]</scope>
</reference>
<protein>
    <submittedName>
        <fullName evidence="1">Uncharacterized protein</fullName>
    </submittedName>
</protein>
<dbReference type="KEGG" id="vg:5130319"/>
<sequence>MNNLIDDNIKKVKRALVDTNSLDIVPEPYLAIASKFKKVREKGESVILEEAGFPHTNSTIMYIDYVSDRWVLGYSYTKSERETVKIPRTIHYSDIYVTDKSHKVNVIFEGENPYE</sequence>
<dbReference type="RefSeq" id="YP_238614.1">
    <property type="nucleotide sequence ID" value="NC_007021.1"/>
</dbReference>
<dbReference type="OrthoDB" id="16834at10239"/>
<evidence type="ECO:0000313" key="2">
    <source>
        <dbReference type="Proteomes" id="UP000503318"/>
    </source>
</evidence>
<accession>A0A6H0X5M2</accession>
<gene>
    <name evidence="1" type="ORF">TwortDSMZ_154</name>
</gene>
<evidence type="ECO:0000313" key="1">
    <source>
        <dbReference type="EMBL" id="QIW89152.1"/>
    </source>
</evidence>
<organismHost>
    <name type="scientific">Twortvirus twort</name>
    <dbReference type="NCBI Taxonomy" id="55510"/>
</organismHost>
<proteinExistence type="predicted"/>
<dbReference type="Proteomes" id="UP000503318">
    <property type="component" value="Segment"/>
</dbReference>
<name>A0A6H0X5M2_BPTWO</name>
<dbReference type="EMBL" id="MT151386">
    <property type="protein sequence ID" value="QIW89152.1"/>
    <property type="molecule type" value="Genomic_DNA"/>
</dbReference>